<dbReference type="AlphaFoldDB" id="A0A8U0HU59"/>
<evidence type="ECO:0000313" key="5">
    <source>
        <dbReference type="EMBL" id="UPV74283.1"/>
    </source>
</evidence>
<keyword evidence="6" id="KW-1185">Reference proteome</keyword>
<evidence type="ECO:0000313" key="6">
    <source>
        <dbReference type="Proteomes" id="UP000830729"/>
    </source>
</evidence>
<protein>
    <submittedName>
        <fullName evidence="5">Helix-turn-helix domain-containing protein</fullName>
    </submittedName>
</protein>
<organism evidence="5 6">
    <name type="scientific">Halorussus limi</name>
    <dbReference type="NCBI Taxonomy" id="2938695"/>
    <lineage>
        <taxon>Archaea</taxon>
        <taxon>Methanobacteriati</taxon>
        <taxon>Methanobacteriota</taxon>
        <taxon>Stenosarchaea group</taxon>
        <taxon>Halobacteria</taxon>
        <taxon>Halobacteriales</taxon>
        <taxon>Haladaptataceae</taxon>
        <taxon>Halorussus</taxon>
    </lineage>
</organism>
<dbReference type="EMBL" id="CP096659">
    <property type="protein sequence ID" value="UPV74283.1"/>
    <property type="molecule type" value="Genomic_DNA"/>
</dbReference>
<dbReference type="Pfam" id="PF24278">
    <property type="entry name" value="HVO_0513_N"/>
    <property type="match status" value="1"/>
</dbReference>
<dbReference type="GeneID" id="72186996"/>
<sequence length="243" mass="26249">MCGPTTAEEVAVLPDLRGGFIGAAGAHRRMRRLQLTFYAPDTEVHPLHTLMAERDFVSAAEMVHWNDAGETMTHAFYVEADREAFAAALDETPEVRAYDLTTVAEDRFYLHVRAGTTPVQRAMFDAYNRGGVVVTSSLEHTEDGGVTFEVVGTAEALQDLHGGAPDGIEVEVERVGGPSGDYETLLSERQREAVEAAVAAGYYDVPRAASHEAVAEALDCSPSTASEHLRKAESTVLHALFGE</sequence>
<proteinExistence type="predicted"/>
<reference evidence="5 6" key="1">
    <citation type="submission" date="2022-04" db="EMBL/GenBank/DDBJ databases">
        <title>Diverse halophilic archaea isolated from saline environments.</title>
        <authorList>
            <person name="Cui H.-L."/>
        </authorList>
    </citation>
    <scope>NUCLEOTIDE SEQUENCE [LARGE SCALE GENOMIC DNA]</scope>
    <source>
        <strain evidence="5 6">XZYJT49</strain>
    </source>
</reference>
<evidence type="ECO:0000259" key="3">
    <source>
        <dbReference type="Pfam" id="PF04967"/>
    </source>
</evidence>
<dbReference type="InterPro" id="IPR007050">
    <property type="entry name" value="HTH_bacterioopsin"/>
</dbReference>
<dbReference type="KEGG" id="halx:M0R89_17315"/>
<dbReference type="Proteomes" id="UP000830729">
    <property type="component" value="Chromosome"/>
</dbReference>
<keyword evidence="2" id="KW-0804">Transcription</keyword>
<evidence type="ECO:0000256" key="1">
    <source>
        <dbReference type="ARBA" id="ARBA00023015"/>
    </source>
</evidence>
<dbReference type="PANTHER" id="PTHR34236">
    <property type="entry name" value="DIMETHYL SULFOXIDE REDUCTASE TRANSCRIPTIONAL ACTIVATOR"/>
    <property type="match status" value="1"/>
</dbReference>
<name>A0A8U0HU59_9EURY</name>
<evidence type="ECO:0000256" key="2">
    <source>
        <dbReference type="ARBA" id="ARBA00023163"/>
    </source>
</evidence>
<gene>
    <name evidence="5" type="ORF">M0R89_17315</name>
</gene>
<feature type="domain" description="HVO-0513-like N-terminal" evidence="4">
    <location>
        <begin position="45"/>
        <end position="176"/>
    </location>
</feature>
<feature type="domain" description="HTH bat-type" evidence="3">
    <location>
        <begin position="186"/>
        <end position="237"/>
    </location>
</feature>
<accession>A0A8U0HU59</accession>
<dbReference type="RefSeq" id="WP_248650329.1">
    <property type="nucleotide sequence ID" value="NZ_CP096659.1"/>
</dbReference>
<evidence type="ECO:0000259" key="4">
    <source>
        <dbReference type="Pfam" id="PF24278"/>
    </source>
</evidence>
<dbReference type="InterPro" id="IPR056493">
    <property type="entry name" value="HVO_0513_N"/>
</dbReference>
<dbReference type="PANTHER" id="PTHR34236:SF1">
    <property type="entry name" value="DIMETHYL SULFOXIDE REDUCTASE TRANSCRIPTIONAL ACTIVATOR"/>
    <property type="match status" value="1"/>
</dbReference>
<dbReference type="Pfam" id="PF04967">
    <property type="entry name" value="HTH_10"/>
    <property type="match status" value="1"/>
</dbReference>
<keyword evidence="1" id="KW-0805">Transcription regulation</keyword>